<protein>
    <recommendedName>
        <fullName evidence="3">Trypsin</fullName>
    </recommendedName>
</protein>
<gene>
    <name evidence="1" type="ORF">DES52_11781</name>
</gene>
<organism evidence="1 2">
    <name type="scientific">Deinococcus yavapaiensis KR-236</name>
    <dbReference type="NCBI Taxonomy" id="694435"/>
    <lineage>
        <taxon>Bacteria</taxon>
        <taxon>Thermotogati</taxon>
        <taxon>Deinococcota</taxon>
        <taxon>Deinococci</taxon>
        <taxon>Deinococcales</taxon>
        <taxon>Deinococcaceae</taxon>
        <taxon>Deinococcus</taxon>
    </lineage>
</organism>
<comment type="caution">
    <text evidence="1">The sequence shown here is derived from an EMBL/GenBank/DDBJ whole genome shotgun (WGS) entry which is preliminary data.</text>
</comment>
<evidence type="ECO:0000313" key="2">
    <source>
        <dbReference type="Proteomes" id="UP000248326"/>
    </source>
</evidence>
<dbReference type="RefSeq" id="WP_146237378.1">
    <property type="nucleotide sequence ID" value="NZ_QJSX01000017.1"/>
</dbReference>
<dbReference type="EMBL" id="QJSX01000017">
    <property type="protein sequence ID" value="PYE50563.1"/>
    <property type="molecule type" value="Genomic_DNA"/>
</dbReference>
<dbReference type="InterPro" id="IPR009003">
    <property type="entry name" value="Peptidase_S1_PA"/>
</dbReference>
<proteinExistence type="predicted"/>
<evidence type="ECO:0000313" key="1">
    <source>
        <dbReference type="EMBL" id="PYE50563.1"/>
    </source>
</evidence>
<name>A0A318S524_9DEIO</name>
<reference evidence="1 2" key="1">
    <citation type="submission" date="2018-06" db="EMBL/GenBank/DDBJ databases">
        <title>Genomic Encyclopedia of Type Strains, Phase IV (KMG-IV): sequencing the most valuable type-strain genomes for metagenomic binning, comparative biology and taxonomic classification.</title>
        <authorList>
            <person name="Goeker M."/>
        </authorList>
    </citation>
    <scope>NUCLEOTIDE SEQUENCE [LARGE SCALE GENOMIC DNA]</scope>
    <source>
        <strain evidence="1 2">DSM 18048</strain>
    </source>
</reference>
<keyword evidence="2" id="KW-1185">Reference proteome</keyword>
<dbReference type="SUPFAM" id="SSF50494">
    <property type="entry name" value="Trypsin-like serine proteases"/>
    <property type="match status" value="1"/>
</dbReference>
<evidence type="ECO:0008006" key="3">
    <source>
        <dbReference type="Google" id="ProtNLM"/>
    </source>
</evidence>
<accession>A0A318S524</accession>
<sequence length="79" mass="8070">MTRGANLQIIGGTGSGSNTGATCCGDAGGPISNDNKVVSVNSFVVNHYGAGAGFSFRTDTQVARDFLRQYVDLDAVTAP</sequence>
<dbReference type="AlphaFoldDB" id="A0A318S524"/>
<dbReference type="Proteomes" id="UP000248326">
    <property type="component" value="Unassembled WGS sequence"/>
</dbReference>